<feature type="non-terminal residue" evidence="1">
    <location>
        <position position="1"/>
    </location>
</feature>
<dbReference type="Proteomes" id="UP000789920">
    <property type="component" value="Unassembled WGS sequence"/>
</dbReference>
<accession>A0ACA9RV78</accession>
<comment type="caution">
    <text evidence="1">The sequence shown here is derived from an EMBL/GenBank/DDBJ whole genome shotgun (WGS) entry which is preliminary data.</text>
</comment>
<protein>
    <submittedName>
        <fullName evidence="1">18188_t:CDS:1</fullName>
    </submittedName>
</protein>
<gene>
    <name evidence="1" type="ORF">RPERSI_LOCUS23420</name>
</gene>
<evidence type="ECO:0000313" key="1">
    <source>
        <dbReference type="EMBL" id="CAG8811923.1"/>
    </source>
</evidence>
<name>A0ACA9RV78_9GLOM</name>
<organism evidence="1 2">
    <name type="scientific">Racocetra persica</name>
    <dbReference type="NCBI Taxonomy" id="160502"/>
    <lineage>
        <taxon>Eukaryota</taxon>
        <taxon>Fungi</taxon>
        <taxon>Fungi incertae sedis</taxon>
        <taxon>Mucoromycota</taxon>
        <taxon>Glomeromycotina</taxon>
        <taxon>Glomeromycetes</taxon>
        <taxon>Diversisporales</taxon>
        <taxon>Gigasporaceae</taxon>
        <taxon>Racocetra</taxon>
    </lineage>
</organism>
<evidence type="ECO:0000313" key="2">
    <source>
        <dbReference type="Proteomes" id="UP000789920"/>
    </source>
</evidence>
<keyword evidence="2" id="KW-1185">Reference proteome</keyword>
<dbReference type="EMBL" id="CAJVQC010072995">
    <property type="protein sequence ID" value="CAG8811923.1"/>
    <property type="molecule type" value="Genomic_DNA"/>
</dbReference>
<proteinExistence type="predicted"/>
<sequence length="131" mass="15148">ERVIASNIKNKIIYTGSDEEAYAEILRQHKAKRDAIFFSTEKQIIENDPFRPSKLPKTRNTTSIINSVTLYKFDNRHNIGVEDQKTTGNEANRQVSNLNEKSGENVPPSRKRKIENSALKDLFNEQEINWN</sequence>
<reference evidence="1" key="1">
    <citation type="submission" date="2021-06" db="EMBL/GenBank/DDBJ databases">
        <authorList>
            <person name="Kallberg Y."/>
            <person name="Tangrot J."/>
            <person name="Rosling A."/>
        </authorList>
    </citation>
    <scope>NUCLEOTIDE SEQUENCE</scope>
    <source>
        <strain evidence="1">MA461A</strain>
    </source>
</reference>